<evidence type="ECO:0000313" key="7">
    <source>
        <dbReference type="Proteomes" id="UP000321306"/>
    </source>
</evidence>
<comment type="similarity">
    <text evidence="3">Belongs to the RimP family.</text>
</comment>
<comment type="caution">
    <text evidence="6">The sequence shown here is derived from an EMBL/GenBank/DDBJ whole genome shotgun (WGS) entry which is preliminary data.</text>
</comment>
<gene>
    <name evidence="3 6" type="primary">rimP</name>
    <name evidence="6" type="ORF">DC3_36070</name>
</gene>
<comment type="function">
    <text evidence="3">Required for maturation of 30S ribosomal subunits.</text>
</comment>
<dbReference type="RefSeq" id="WP_146886669.1">
    <property type="nucleotide sequence ID" value="NZ_BJXB01000017.1"/>
</dbReference>
<accession>A0A511N551</accession>
<evidence type="ECO:0000259" key="5">
    <source>
        <dbReference type="Pfam" id="PF17384"/>
    </source>
</evidence>
<protein>
    <recommendedName>
        <fullName evidence="3">Ribosome maturation factor RimP</fullName>
    </recommendedName>
</protein>
<dbReference type="InterPro" id="IPR028989">
    <property type="entry name" value="RimP_N"/>
</dbReference>
<proteinExistence type="inferred from homology"/>
<evidence type="ECO:0000313" key="6">
    <source>
        <dbReference type="EMBL" id="GEM47972.1"/>
    </source>
</evidence>
<organism evidence="6 7">
    <name type="scientific">Deinococcus cellulosilyticus (strain DSM 18568 / NBRC 106333 / KACC 11606 / 5516J-15)</name>
    <dbReference type="NCBI Taxonomy" id="1223518"/>
    <lineage>
        <taxon>Bacteria</taxon>
        <taxon>Thermotogati</taxon>
        <taxon>Deinococcota</taxon>
        <taxon>Deinococci</taxon>
        <taxon>Deinococcales</taxon>
        <taxon>Deinococcaceae</taxon>
        <taxon>Deinococcus</taxon>
    </lineage>
</organism>
<dbReference type="GO" id="GO:0005829">
    <property type="term" value="C:cytosol"/>
    <property type="evidence" value="ECO:0007669"/>
    <property type="project" value="TreeGrafter"/>
</dbReference>
<dbReference type="InterPro" id="IPR028998">
    <property type="entry name" value="RimP_C"/>
</dbReference>
<dbReference type="NCBIfam" id="NF011239">
    <property type="entry name" value="PRK14645.1"/>
    <property type="match status" value="1"/>
</dbReference>
<dbReference type="HAMAP" id="MF_01077">
    <property type="entry name" value="RimP"/>
    <property type="match status" value="1"/>
</dbReference>
<dbReference type="AlphaFoldDB" id="A0A511N551"/>
<dbReference type="SUPFAM" id="SSF75420">
    <property type="entry name" value="YhbC-like, N-terminal domain"/>
    <property type="match status" value="1"/>
</dbReference>
<dbReference type="Pfam" id="PF02576">
    <property type="entry name" value="RimP_N"/>
    <property type="match status" value="1"/>
</dbReference>
<evidence type="ECO:0000256" key="2">
    <source>
        <dbReference type="ARBA" id="ARBA00022517"/>
    </source>
</evidence>
<name>A0A511N551_DEIC1</name>
<dbReference type="InterPro" id="IPR035956">
    <property type="entry name" value="RimP_N_sf"/>
</dbReference>
<dbReference type="Pfam" id="PF17384">
    <property type="entry name" value="DUF150_C"/>
    <property type="match status" value="1"/>
</dbReference>
<dbReference type="PANTHER" id="PTHR33867:SF1">
    <property type="entry name" value="RIBOSOME MATURATION FACTOR RIMP"/>
    <property type="match status" value="1"/>
</dbReference>
<dbReference type="Gene3D" id="3.30.300.70">
    <property type="entry name" value="RimP-like superfamily, N-terminal"/>
    <property type="match status" value="1"/>
</dbReference>
<dbReference type="Proteomes" id="UP000321306">
    <property type="component" value="Unassembled WGS sequence"/>
</dbReference>
<dbReference type="GO" id="GO:0000028">
    <property type="term" value="P:ribosomal small subunit assembly"/>
    <property type="evidence" value="ECO:0007669"/>
    <property type="project" value="TreeGrafter"/>
</dbReference>
<dbReference type="EMBL" id="BJXB01000017">
    <property type="protein sequence ID" value="GEM47972.1"/>
    <property type="molecule type" value="Genomic_DNA"/>
</dbReference>
<reference evidence="6 7" key="1">
    <citation type="submission" date="2019-07" db="EMBL/GenBank/DDBJ databases">
        <title>Whole genome shotgun sequence of Deinococcus cellulosilyticus NBRC 106333.</title>
        <authorList>
            <person name="Hosoyama A."/>
            <person name="Uohara A."/>
            <person name="Ohji S."/>
            <person name="Ichikawa N."/>
        </authorList>
    </citation>
    <scope>NUCLEOTIDE SEQUENCE [LARGE SCALE GENOMIC DNA]</scope>
    <source>
        <strain evidence="6 7">NBRC 106333</strain>
    </source>
</reference>
<keyword evidence="2 3" id="KW-0690">Ribosome biogenesis</keyword>
<dbReference type="PANTHER" id="PTHR33867">
    <property type="entry name" value="RIBOSOME MATURATION FACTOR RIMP"/>
    <property type="match status" value="1"/>
</dbReference>
<evidence type="ECO:0000256" key="3">
    <source>
        <dbReference type="HAMAP-Rule" id="MF_01077"/>
    </source>
</evidence>
<evidence type="ECO:0000256" key="1">
    <source>
        <dbReference type="ARBA" id="ARBA00022490"/>
    </source>
</evidence>
<feature type="domain" description="Ribosome maturation factor RimP C-terminal" evidence="5">
    <location>
        <begin position="83"/>
        <end position="127"/>
    </location>
</feature>
<keyword evidence="7" id="KW-1185">Reference proteome</keyword>
<comment type="subcellular location">
    <subcellularLocation>
        <location evidence="3">Cytoplasm</location>
    </subcellularLocation>
</comment>
<keyword evidence="1 3" id="KW-0963">Cytoplasm</keyword>
<dbReference type="GO" id="GO:0006412">
    <property type="term" value="P:translation"/>
    <property type="evidence" value="ECO:0007669"/>
    <property type="project" value="TreeGrafter"/>
</dbReference>
<dbReference type="InterPro" id="IPR003728">
    <property type="entry name" value="Ribosome_maturation_RimP"/>
</dbReference>
<feature type="domain" description="Ribosome maturation factor RimP N-terminal" evidence="4">
    <location>
        <begin position="9"/>
        <end position="78"/>
    </location>
</feature>
<sequence length="146" mass="16750">MNLESIAVNILEPLGFEVLEVQVQNAQRSPIVVVRIDRLDEQPVTTEDLQLCSQTLGLEFDRLDPIKKEYRLEFESPGPKRPLKRARHFERMLGLKAKVRSSLENFTAPIKEVNGDLVTFDHGEEGITLRIGEFQANLAEFPDRHR</sequence>
<evidence type="ECO:0000259" key="4">
    <source>
        <dbReference type="Pfam" id="PF02576"/>
    </source>
</evidence>
<dbReference type="OrthoDB" id="9805006at2"/>